<dbReference type="Gene3D" id="3.40.50.2300">
    <property type="match status" value="3"/>
</dbReference>
<reference evidence="5" key="1">
    <citation type="submission" date="2016-10" db="EMBL/GenBank/DDBJ databases">
        <authorList>
            <person name="Varghese N."/>
            <person name="Submissions S."/>
        </authorList>
    </citation>
    <scope>NUCLEOTIDE SEQUENCE [LARGE SCALE GENOMIC DNA]</scope>
    <source>
        <strain evidence="5">DSM 21772</strain>
    </source>
</reference>
<gene>
    <name evidence="4" type="ORF">SAMN04489834_1027</name>
</gene>
<protein>
    <submittedName>
        <fullName evidence="4">Amino acid/amide ABC transporter substrate-binding protein, HAAT family</fullName>
    </submittedName>
</protein>
<dbReference type="AlphaFoldDB" id="A0A1H1Q7N7"/>
<dbReference type="InterPro" id="IPR028082">
    <property type="entry name" value="Peripla_BP_I"/>
</dbReference>
<organism evidence="4 5">
    <name type="scientific">Microterricola viridarii</name>
    <dbReference type="NCBI Taxonomy" id="412690"/>
    <lineage>
        <taxon>Bacteria</taxon>
        <taxon>Bacillati</taxon>
        <taxon>Actinomycetota</taxon>
        <taxon>Actinomycetes</taxon>
        <taxon>Micrococcales</taxon>
        <taxon>Microbacteriaceae</taxon>
        <taxon>Microterricola</taxon>
    </lineage>
</organism>
<evidence type="ECO:0000313" key="4">
    <source>
        <dbReference type="EMBL" id="SDS19333.1"/>
    </source>
</evidence>
<dbReference type="PANTHER" id="PTHR30483">
    <property type="entry name" value="LEUCINE-SPECIFIC-BINDING PROTEIN"/>
    <property type="match status" value="1"/>
</dbReference>
<dbReference type="InterPro" id="IPR028081">
    <property type="entry name" value="Leu-bd"/>
</dbReference>
<dbReference type="PROSITE" id="PS51257">
    <property type="entry name" value="PROKAR_LIPOPROTEIN"/>
    <property type="match status" value="1"/>
</dbReference>
<dbReference type="SUPFAM" id="SSF53822">
    <property type="entry name" value="Periplasmic binding protein-like I"/>
    <property type="match status" value="1"/>
</dbReference>
<name>A0A1H1Q7N7_9MICO</name>
<keyword evidence="5" id="KW-1185">Reference proteome</keyword>
<evidence type="ECO:0000256" key="1">
    <source>
        <dbReference type="ARBA" id="ARBA00010062"/>
    </source>
</evidence>
<feature type="domain" description="Leucine-binding protein" evidence="3">
    <location>
        <begin position="68"/>
        <end position="426"/>
    </location>
</feature>
<accession>A0A1H1Q7N7</accession>
<dbReference type="Pfam" id="PF13458">
    <property type="entry name" value="Peripla_BP_6"/>
    <property type="match status" value="1"/>
</dbReference>
<dbReference type="STRING" id="412690.SAMN04489834_1027"/>
<evidence type="ECO:0000313" key="5">
    <source>
        <dbReference type="Proteomes" id="UP000181956"/>
    </source>
</evidence>
<dbReference type="PANTHER" id="PTHR30483:SF6">
    <property type="entry name" value="PERIPLASMIC BINDING PROTEIN OF ABC TRANSPORTER FOR NATURAL AMINO ACIDS"/>
    <property type="match status" value="1"/>
</dbReference>
<comment type="similarity">
    <text evidence="1">Belongs to the leucine-binding protein family.</text>
</comment>
<proteinExistence type="inferred from homology"/>
<dbReference type="CDD" id="cd06346">
    <property type="entry name" value="PBP1_ABC_ligand_binding-like"/>
    <property type="match status" value="1"/>
</dbReference>
<evidence type="ECO:0000256" key="2">
    <source>
        <dbReference type="ARBA" id="ARBA00022729"/>
    </source>
</evidence>
<dbReference type="InterPro" id="IPR051010">
    <property type="entry name" value="BCAA_transport"/>
</dbReference>
<dbReference type="OrthoDB" id="7337537at2"/>
<dbReference type="EMBL" id="LT629742">
    <property type="protein sequence ID" value="SDS19333.1"/>
    <property type="molecule type" value="Genomic_DNA"/>
</dbReference>
<evidence type="ECO:0000259" key="3">
    <source>
        <dbReference type="Pfam" id="PF13458"/>
    </source>
</evidence>
<sequence length="436" mass="44918">MSVIVKASASRSVRAMLSGVALIGVSALVLTGCSSGASPEATTSPSETATADAGSALPIEAGDRDLSMKVGQLAPQSGSLAFLGPPQIAAAKLAVEDINAADLGIQLELIVRDEGDTSVDVVTTSVTDLLSQGVSAISGAAASAQTRNIYEQVTSAGVVLMSPSNTGLDLSNIADNGLYWRTAPSDVLQGEVLGNLIAEDGNSTLGIIYQNDAYGTGLAETTKTNFEAGGGTVVAESSFNTGDTNFTTQIADVTAQNPDAIALITFDQSKIIIPELVGSGFPGDKLYLVDGNLVDYSADFAPGLIAGSKGTKPGLDLTKLGDFTDRLLTVDPTLTDFTYAPESYDNIVLFALAAYAANDTSGQSIADYLRQVSGGDGDGEKVTTFEEGVALLKEGKQIDYDGFSGPITFDENGDPTEATIGIYQYDATNVPSERLN</sequence>
<dbReference type="Proteomes" id="UP000181956">
    <property type="component" value="Chromosome I"/>
</dbReference>
<keyword evidence="2" id="KW-0732">Signal</keyword>
<dbReference type="RefSeq" id="WP_083363084.1">
    <property type="nucleotide sequence ID" value="NZ_LT629742.1"/>
</dbReference>